<comment type="caution">
    <text evidence="3">The sequence shown here is derived from an EMBL/GenBank/DDBJ whole genome shotgun (WGS) entry which is preliminary data.</text>
</comment>
<proteinExistence type="predicted"/>
<dbReference type="Proteomes" id="UP001140172">
    <property type="component" value="Unassembled WGS sequence"/>
</dbReference>
<gene>
    <name evidence="3" type="ORF">GGI15_004641</name>
</gene>
<sequence>MPVLHFILLIYIHIAAVFCLPATKPTLHIFGDSLSDIGRLKAITHSIMPPPIYWNGRFSSGPVWNEYLSLLMGYNLDNHAVGMAKSETIHRTILNFIPLDPPTTEDQIAELAALDSQSAIPLIAPMDIAVLEIGANDLNTALIDVSFGEQTVYEFVQGLSDIVLEQLQSLKDIGFKRILVTNLPSLQNAPVVKTKNRTQVAEVAVSTYNRILIQKTDKWRQTANLDIFDIIDLGGFTDVAMRPSVTSSLGITDTETYCVGGSWITLFQDQVLLGNFIKYLFSSDSLSASCSDPGTKFFFDPIHPSERVHRLFAYHIHKAVSMLISENNDAPYELSESGLVQLIETHNLNEPAPKPAAI</sequence>
<name>A0A9W8H8T6_9FUNG</name>
<dbReference type="InterPro" id="IPR036514">
    <property type="entry name" value="SGNH_hydro_sf"/>
</dbReference>
<dbReference type="PANTHER" id="PTHR45642:SF139">
    <property type="entry name" value="SGNH HYDROLASE-TYPE ESTERASE DOMAIN-CONTAINING PROTEIN"/>
    <property type="match status" value="1"/>
</dbReference>
<dbReference type="Gene3D" id="3.40.50.1110">
    <property type="entry name" value="SGNH hydrolase"/>
    <property type="match status" value="1"/>
</dbReference>
<evidence type="ECO:0008006" key="5">
    <source>
        <dbReference type="Google" id="ProtNLM"/>
    </source>
</evidence>
<dbReference type="InterPro" id="IPR050592">
    <property type="entry name" value="GDSL_lipolytic_enzyme"/>
</dbReference>
<feature type="chain" id="PRO_5040815578" description="SGNH hydrolase-type esterase domain-containing protein" evidence="2">
    <location>
        <begin position="20"/>
        <end position="358"/>
    </location>
</feature>
<evidence type="ECO:0000313" key="3">
    <source>
        <dbReference type="EMBL" id="KAJ2777030.1"/>
    </source>
</evidence>
<dbReference type="SUPFAM" id="SSF52266">
    <property type="entry name" value="SGNH hydrolase"/>
    <property type="match status" value="1"/>
</dbReference>
<evidence type="ECO:0000256" key="1">
    <source>
        <dbReference type="ARBA" id="ARBA00022729"/>
    </source>
</evidence>
<dbReference type="GO" id="GO:0016788">
    <property type="term" value="F:hydrolase activity, acting on ester bonds"/>
    <property type="evidence" value="ECO:0007669"/>
    <property type="project" value="InterPro"/>
</dbReference>
<dbReference type="CDD" id="cd01846">
    <property type="entry name" value="fatty_acyltransferase_like"/>
    <property type="match status" value="1"/>
</dbReference>
<keyword evidence="1 2" id="KW-0732">Signal</keyword>
<dbReference type="InterPro" id="IPR001087">
    <property type="entry name" value="GDSL"/>
</dbReference>
<dbReference type="EMBL" id="JANBUM010000445">
    <property type="protein sequence ID" value="KAJ2777030.1"/>
    <property type="molecule type" value="Genomic_DNA"/>
</dbReference>
<dbReference type="Pfam" id="PF00657">
    <property type="entry name" value="Lipase_GDSL"/>
    <property type="match status" value="1"/>
</dbReference>
<keyword evidence="4" id="KW-1185">Reference proteome</keyword>
<evidence type="ECO:0000313" key="4">
    <source>
        <dbReference type="Proteomes" id="UP001140172"/>
    </source>
</evidence>
<protein>
    <recommendedName>
        <fullName evidence="5">SGNH hydrolase-type esterase domain-containing protein</fullName>
    </recommendedName>
</protein>
<feature type="signal peptide" evidence="2">
    <location>
        <begin position="1"/>
        <end position="19"/>
    </location>
</feature>
<organism evidence="3 4">
    <name type="scientific">Coemansia interrupta</name>
    <dbReference type="NCBI Taxonomy" id="1126814"/>
    <lineage>
        <taxon>Eukaryota</taxon>
        <taxon>Fungi</taxon>
        <taxon>Fungi incertae sedis</taxon>
        <taxon>Zoopagomycota</taxon>
        <taxon>Kickxellomycotina</taxon>
        <taxon>Kickxellomycetes</taxon>
        <taxon>Kickxellales</taxon>
        <taxon>Kickxellaceae</taxon>
        <taxon>Coemansia</taxon>
    </lineage>
</organism>
<dbReference type="OrthoDB" id="1600564at2759"/>
<dbReference type="AlphaFoldDB" id="A0A9W8H8T6"/>
<dbReference type="PANTHER" id="PTHR45642">
    <property type="entry name" value="GDSL ESTERASE/LIPASE EXL3"/>
    <property type="match status" value="1"/>
</dbReference>
<reference evidence="3" key="1">
    <citation type="submission" date="2022-07" db="EMBL/GenBank/DDBJ databases">
        <title>Phylogenomic reconstructions and comparative analyses of Kickxellomycotina fungi.</title>
        <authorList>
            <person name="Reynolds N.K."/>
            <person name="Stajich J.E."/>
            <person name="Barry K."/>
            <person name="Grigoriev I.V."/>
            <person name="Crous P."/>
            <person name="Smith M.E."/>
        </authorList>
    </citation>
    <scope>NUCLEOTIDE SEQUENCE</scope>
    <source>
        <strain evidence="3">BCRC 34489</strain>
    </source>
</reference>
<evidence type="ECO:0000256" key="2">
    <source>
        <dbReference type="SAM" id="SignalP"/>
    </source>
</evidence>
<accession>A0A9W8H8T6</accession>